<dbReference type="EMBL" id="CP003914">
    <property type="protein sequence ID" value="AFX74171.1"/>
    <property type="molecule type" value="Genomic_DNA"/>
</dbReference>
<keyword evidence="1" id="KW-0472">Membrane</keyword>
<name>A0AAI8FDP9_MESHY</name>
<keyword evidence="1" id="KW-1133">Transmembrane helix</keyword>
<protein>
    <submittedName>
        <fullName evidence="2">Uncharacterized protein</fullName>
    </submittedName>
</protein>
<keyword evidence="1" id="KW-0812">Transmembrane</keyword>
<feature type="transmembrane region" description="Helical" evidence="1">
    <location>
        <begin position="12"/>
        <end position="33"/>
    </location>
</feature>
<feature type="transmembrane region" description="Helical" evidence="1">
    <location>
        <begin position="74"/>
        <end position="98"/>
    </location>
</feature>
<evidence type="ECO:0000256" key="1">
    <source>
        <dbReference type="SAM" id="Phobius"/>
    </source>
</evidence>
<feature type="transmembrane region" description="Helical" evidence="1">
    <location>
        <begin position="118"/>
        <end position="137"/>
    </location>
</feature>
<dbReference type="GeneID" id="93248365"/>
<evidence type="ECO:0000313" key="2">
    <source>
        <dbReference type="EMBL" id="AFX74171.1"/>
    </source>
</evidence>
<dbReference type="AlphaFoldDB" id="A0AAI8FDP9"/>
<feature type="transmembrane region" description="Helical" evidence="1">
    <location>
        <begin position="39"/>
        <end position="62"/>
    </location>
</feature>
<organism evidence="2 3">
    <name type="scientific">Mesomycoplasma hyorhinis SK76</name>
    <dbReference type="NCBI Taxonomy" id="1118964"/>
    <lineage>
        <taxon>Bacteria</taxon>
        <taxon>Bacillati</taxon>
        <taxon>Mycoplasmatota</taxon>
        <taxon>Mycoplasmoidales</taxon>
        <taxon>Metamycoplasmataceae</taxon>
        <taxon>Mesomycoplasma</taxon>
    </lineage>
</organism>
<gene>
    <name evidence="2" type="ORF">MOS_242</name>
</gene>
<proteinExistence type="predicted"/>
<evidence type="ECO:0000313" key="3">
    <source>
        <dbReference type="Proteomes" id="UP000009399"/>
    </source>
</evidence>
<dbReference type="Proteomes" id="UP000009399">
    <property type="component" value="Chromosome"/>
</dbReference>
<accession>A0AAI8FDP9</accession>
<reference evidence="2 3" key="1">
    <citation type="journal article" date="2013" name="Genome Announc.">
        <title>Complete Genome Sequence of Mycoplasma hyorhinis Strain SK76.</title>
        <authorList>
            <person name="Goodison S."/>
            <person name="Urquidi V."/>
            <person name="Kumar D."/>
            <person name="Reyes L."/>
            <person name="Rosser C.J."/>
        </authorList>
    </citation>
    <scope>NUCLEOTIDE SEQUENCE [LARGE SCALE GENOMIC DNA]</scope>
    <source>
        <strain evidence="2 3">SK76</strain>
    </source>
</reference>
<sequence length="152" mass="18084">MKKYEFYKSVTKTYLMFFLIGVFVFAICVFWSYHLIVGWFFSLISVLSSIFLTWIFEYKILIKVKKTQKKYKKVAVAISLFYILILVHIVFIVILIVINVHFPANVIKTPLQKISRPINLFTFLVGITLFPISIIVSEWKKLKKERRENVRH</sequence>
<dbReference type="KEGG" id="mhs:MOS_242"/>
<dbReference type="RefSeq" id="WP_015084089.1">
    <property type="nucleotide sequence ID" value="NC_019552.1"/>
</dbReference>